<dbReference type="AlphaFoldDB" id="A0AAW0BU63"/>
<name>A0AAW0BU63_9AGAR</name>
<proteinExistence type="predicted"/>
<evidence type="ECO:0000313" key="2">
    <source>
        <dbReference type="Proteomes" id="UP001362999"/>
    </source>
</evidence>
<keyword evidence="2" id="KW-1185">Reference proteome</keyword>
<protein>
    <submittedName>
        <fullName evidence="1">Uncharacterized protein</fullName>
    </submittedName>
</protein>
<dbReference type="EMBL" id="JAWWNJ010000027">
    <property type="protein sequence ID" value="KAK7029064.1"/>
    <property type="molecule type" value="Genomic_DNA"/>
</dbReference>
<organism evidence="1 2">
    <name type="scientific">Favolaschia claudopus</name>
    <dbReference type="NCBI Taxonomy" id="2862362"/>
    <lineage>
        <taxon>Eukaryota</taxon>
        <taxon>Fungi</taxon>
        <taxon>Dikarya</taxon>
        <taxon>Basidiomycota</taxon>
        <taxon>Agaricomycotina</taxon>
        <taxon>Agaricomycetes</taxon>
        <taxon>Agaricomycetidae</taxon>
        <taxon>Agaricales</taxon>
        <taxon>Marasmiineae</taxon>
        <taxon>Mycenaceae</taxon>
        <taxon>Favolaschia</taxon>
    </lineage>
</organism>
<gene>
    <name evidence="1" type="ORF">R3P38DRAFT_2775655</name>
</gene>
<accession>A0AAW0BU63</accession>
<dbReference type="Proteomes" id="UP001362999">
    <property type="component" value="Unassembled WGS sequence"/>
</dbReference>
<comment type="caution">
    <text evidence="1">The sequence shown here is derived from an EMBL/GenBank/DDBJ whole genome shotgun (WGS) entry which is preliminary data.</text>
</comment>
<reference evidence="1 2" key="1">
    <citation type="journal article" date="2024" name="J Genomics">
        <title>Draft genome sequencing and assembly of Favolaschia claudopus CIRM-BRFM 2984 isolated from oak limbs.</title>
        <authorList>
            <person name="Navarro D."/>
            <person name="Drula E."/>
            <person name="Chaduli D."/>
            <person name="Cazenave R."/>
            <person name="Ahrendt S."/>
            <person name="Wang J."/>
            <person name="Lipzen A."/>
            <person name="Daum C."/>
            <person name="Barry K."/>
            <person name="Grigoriev I.V."/>
            <person name="Favel A."/>
            <person name="Rosso M.N."/>
            <person name="Martin F."/>
        </authorList>
    </citation>
    <scope>NUCLEOTIDE SEQUENCE [LARGE SCALE GENOMIC DNA]</scope>
    <source>
        <strain evidence="1 2">CIRM-BRFM 2984</strain>
    </source>
</reference>
<evidence type="ECO:0000313" key="1">
    <source>
        <dbReference type="EMBL" id="KAK7029064.1"/>
    </source>
</evidence>
<sequence length="201" mass="22810">MSEESEDKQKRHVTLVTITSSHIALLALYHHHPPSLCSSLPALVDHRDTMDSPSFYMRFPTLYAHLHQISPSNSRARYRMSFRCPVSHIHPHPVPHIVQARLRDPATLFSAPCQRYQVHRELTLTVAIQPAYAKQVSPSLQVSADRVPYRCLMSAAAFDSRHRSPLSALVGAASTQAASWYNYKAITRDRVKQTETVWSRT</sequence>